<dbReference type="PANTHER" id="PTHR30050">
    <property type="entry name" value="CHROMOSOMAL REPLICATION INITIATOR PROTEIN DNAA"/>
    <property type="match status" value="1"/>
</dbReference>
<feature type="domain" description="AAA+ ATPase" evidence="5">
    <location>
        <begin position="112"/>
        <end position="245"/>
    </location>
</feature>
<evidence type="ECO:0000256" key="4">
    <source>
        <dbReference type="SAM" id="MobiDB-lite"/>
    </source>
</evidence>
<keyword evidence="3 6" id="KW-0067">ATP-binding</keyword>
<evidence type="ECO:0000313" key="6">
    <source>
        <dbReference type="EMBL" id="ACB33309.1"/>
    </source>
</evidence>
<gene>
    <name evidence="6" type="ordered locus">Lcho_1039</name>
</gene>
<organism evidence="6 7">
    <name type="scientific">Leptothrix cholodnii (strain ATCC 51168 / LMG 8142 / SP-6)</name>
    <name type="common">Leptothrix discophora (strain SP-6)</name>
    <dbReference type="NCBI Taxonomy" id="395495"/>
    <lineage>
        <taxon>Bacteria</taxon>
        <taxon>Pseudomonadati</taxon>
        <taxon>Pseudomonadota</taxon>
        <taxon>Betaproteobacteria</taxon>
        <taxon>Burkholderiales</taxon>
        <taxon>Sphaerotilaceae</taxon>
        <taxon>Leptothrix</taxon>
    </lineage>
</organism>
<dbReference type="InterPro" id="IPR002611">
    <property type="entry name" value="IstB_ATP-bd"/>
</dbReference>
<protein>
    <submittedName>
        <fullName evidence="6">IstB domain protein ATP-binding protein</fullName>
    </submittedName>
</protein>
<dbReference type="AlphaFoldDB" id="B1Y3A6"/>
<dbReference type="InterPro" id="IPR028350">
    <property type="entry name" value="DNAC/IstB-like"/>
</dbReference>
<dbReference type="eggNOG" id="COG1484">
    <property type="taxonomic scope" value="Bacteria"/>
</dbReference>
<comment type="similarity">
    <text evidence="1">Belongs to the IS21/IS1162 putative ATP-binding protein family.</text>
</comment>
<accession>B1Y3A6</accession>
<feature type="region of interest" description="Disordered" evidence="4">
    <location>
        <begin position="248"/>
        <end position="274"/>
    </location>
</feature>
<sequence length="274" mass="30672">MTPTTPDDLTDLIMLNNATLGHLRALKLPGFADAFEQQLVQPDIQGLSFEERLALLVDREVQARDDRKRVRLLQRAALKYTTATLEDARFEGVRGMDRATLMSLALSSWITQGQTITLSGATGLGKTWLACALGQYACRQGHSVQYLRVPRLAEELRILHASGEFRRWLTQLAKTDVVILDDWATGSIDAATRADLLEIIDDRASVRATIITHQLPIEHWHGWIGDPTVADAILDRLLQRCRRFDLQGQSRRTPREPQDGAPRSAKTSRKEASA</sequence>
<dbReference type="InterPro" id="IPR027417">
    <property type="entry name" value="P-loop_NTPase"/>
</dbReference>
<dbReference type="CDD" id="cd00009">
    <property type="entry name" value="AAA"/>
    <property type="match status" value="1"/>
</dbReference>
<dbReference type="InterPro" id="IPR047661">
    <property type="entry name" value="IstB"/>
</dbReference>
<dbReference type="GO" id="GO:0006260">
    <property type="term" value="P:DNA replication"/>
    <property type="evidence" value="ECO:0007669"/>
    <property type="project" value="TreeGrafter"/>
</dbReference>
<dbReference type="SMART" id="SM00382">
    <property type="entry name" value="AAA"/>
    <property type="match status" value="1"/>
</dbReference>
<reference evidence="6 7" key="1">
    <citation type="submission" date="2008-03" db="EMBL/GenBank/DDBJ databases">
        <title>Complete sequence of Leptothrix cholodnii SP-6.</title>
        <authorList>
            <consortium name="US DOE Joint Genome Institute"/>
            <person name="Copeland A."/>
            <person name="Lucas S."/>
            <person name="Lapidus A."/>
            <person name="Glavina del Rio T."/>
            <person name="Dalin E."/>
            <person name="Tice H."/>
            <person name="Bruce D."/>
            <person name="Goodwin L."/>
            <person name="Pitluck S."/>
            <person name="Chertkov O."/>
            <person name="Brettin T."/>
            <person name="Detter J.C."/>
            <person name="Han C."/>
            <person name="Kuske C.R."/>
            <person name="Schmutz J."/>
            <person name="Larimer F."/>
            <person name="Land M."/>
            <person name="Hauser L."/>
            <person name="Kyrpides N."/>
            <person name="Lykidis A."/>
            <person name="Emerson D."/>
            <person name="Richardson P."/>
        </authorList>
    </citation>
    <scope>NUCLEOTIDE SEQUENCE [LARGE SCALE GENOMIC DNA]</scope>
    <source>
        <strain evidence="7">ATCC 51168 / LMG 8142 / SP-6</strain>
    </source>
</reference>
<dbReference type="PIRSF" id="PIRSF003073">
    <property type="entry name" value="DNAC_TnpB_IstB"/>
    <property type="match status" value="1"/>
</dbReference>
<name>B1Y3A6_LEPCP</name>
<evidence type="ECO:0000313" key="7">
    <source>
        <dbReference type="Proteomes" id="UP000001693"/>
    </source>
</evidence>
<dbReference type="Gene3D" id="3.40.50.300">
    <property type="entry name" value="P-loop containing nucleotide triphosphate hydrolases"/>
    <property type="match status" value="1"/>
</dbReference>
<dbReference type="Pfam" id="PF01695">
    <property type="entry name" value="IstB_IS21"/>
    <property type="match status" value="1"/>
</dbReference>
<dbReference type="EMBL" id="CP001013">
    <property type="protein sequence ID" value="ACB33309.1"/>
    <property type="molecule type" value="Genomic_DNA"/>
</dbReference>
<evidence type="ECO:0000256" key="1">
    <source>
        <dbReference type="ARBA" id="ARBA00008059"/>
    </source>
</evidence>
<keyword evidence="7" id="KW-1185">Reference proteome</keyword>
<dbReference type="SUPFAM" id="SSF52540">
    <property type="entry name" value="P-loop containing nucleoside triphosphate hydrolases"/>
    <property type="match status" value="1"/>
</dbReference>
<dbReference type="KEGG" id="lch:Lcho_1039"/>
<dbReference type="Proteomes" id="UP000001693">
    <property type="component" value="Chromosome"/>
</dbReference>
<keyword evidence="2" id="KW-0547">Nucleotide-binding</keyword>
<dbReference type="PANTHER" id="PTHR30050:SF4">
    <property type="entry name" value="ATP-BINDING PROTEIN RV3427C IN INSERTION SEQUENCE-RELATED"/>
    <property type="match status" value="1"/>
</dbReference>
<dbReference type="InterPro" id="IPR003593">
    <property type="entry name" value="AAA+_ATPase"/>
</dbReference>
<dbReference type="NCBIfam" id="NF038214">
    <property type="entry name" value="IS21_help_AAA"/>
    <property type="match status" value="1"/>
</dbReference>
<proteinExistence type="inferred from homology"/>
<dbReference type="STRING" id="395495.Lcho_1039"/>
<evidence type="ECO:0000256" key="2">
    <source>
        <dbReference type="ARBA" id="ARBA00022741"/>
    </source>
</evidence>
<dbReference type="GO" id="GO:0005524">
    <property type="term" value="F:ATP binding"/>
    <property type="evidence" value="ECO:0007669"/>
    <property type="project" value="UniProtKB-KW"/>
</dbReference>
<evidence type="ECO:0000256" key="3">
    <source>
        <dbReference type="ARBA" id="ARBA00022840"/>
    </source>
</evidence>
<dbReference type="HOGENOM" id="CLU_062999_7_0_4"/>
<evidence type="ECO:0000259" key="5">
    <source>
        <dbReference type="SMART" id="SM00382"/>
    </source>
</evidence>